<evidence type="ECO:0000313" key="3">
    <source>
        <dbReference type="EMBL" id="JAT75757.1"/>
    </source>
</evidence>
<dbReference type="PANTHER" id="PTHR10906">
    <property type="entry name" value="SECY/SEC61-ALPHA FAMILY MEMBER"/>
    <property type="match status" value="1"/>
</dbReference>
<organism evidence="3">
    <name type="scientific">Auxenochlorella protothecoides</name>
    <name type="common">Green microalga</name>
    <name type="synonym">Chlorella protothecoides</name>
    <dbReference type="NCBI Taxonomy" id="3075"/>
    <lineage>
        <taxon>Eukaryota</taxon>
        <taxon>Viridiplantae</taxon>
        <taxon>Chlorophyta</taxon>
        <taxon>core chlorophytes</taxon>
        <taxon>Trebouxiophyceae</taxon>
        <taxon>Chlorellales</taxon>
        <taxon>Chlorellaceae</taxon>
        <taxon>Auxenochlorella</taxon>
    </lineage>
</organism>
<keyword evidence="2" id="KW-1133">Transmembrane helix</keyword>
<dbReference type="GO" id="GO:0016020">
    <property type="term" value="C:membrane"/>
    <property type="evidence" value="ECO:0007669"/>
    <property type="project" value="InterPro"/>
</dbReference>
<comment type="similarity">
    <text evidence="1">Belongs to the SecY/SEC61-alpha family.</text>
</comment>
<dbReference type="InterPro" id="IPR002208">
    <property type="entry name" value="SecY/SEC61-alpha"/>
</dbReference>
<dbReference type="EMBL" id="GDKF01002865">
    <property type="protein sequence ID" value="JAT75757.1"/>
    <property type="molecule type" value="Transcribed_RNA"/>
</dbReference>
<feature type="transmembrane region" description="Helical" evidence="2">
    <location>
        <begin position="263"/>
        <end position="282"/>
    </location>
</feature>
<reference evidence="3" key="1">
    <citation type="submission" date="2015-08" db="EMBL/GenBank/DDBJ databases">
        <authorList>
            <person name="Babu N.S."/>
            <person name="Beckwith C.J."/>
            <person name="Beseler K.G."/>
            <person name="Brison A."/>
            <person name="Carone J.V."/>
            <person name="Caskin T.P."/>
            <person name="Diamond M."/>
            <person name="Durham M.E."/>
            <person name="Foxe J.M."/>
            <person name="Go M."/>
            <person name="Henderson B.A."/>
            <person name="Jones I.B."/>
            <person name="McGettigan J.A."/>
            <person name="Micheletti S.J."/>
            <person name="Nasrallah M.E."/>
            <person name="Ortiz D."/>
            <person name="Piller C.R."/>
            <person name="Privatt S.R."/>
            <person name="Schneider S.L."/>
            <person name="Sharp S."/>
            <person name="Smith T.C."/>
            <person name="Stanton J.D."/>
            <person name="Ullery H.E."/>
            <person name="Wilson R.J."/>
            <person name="Serrano M.G."/>
            <person name="Buck G."/>
            <person name="Lee V."/>
            <person name="Wang Y."/>
            <person name="Carvalho R."/>
            <person name="Voegtly L."/>
            <person name="Shi R."/>
            <person name="Duckworth R."/>
            <person name="Johnson A."/>
            <person name="Loviza R."/>
            <person name="Walstead R."/>
            <person name="Shah Z."/>
            <person name="Kiflezghi M."/>
            <person name="Wade K."/>
            <person name="Ball S.L."/>
            <person name="Bradley K.W."/>
            <person name="Asai D.J."/>
            <person name="Bowman C.A."/>
            <person name="Russell D.A."/>
            <person name="Pope W.H."/>
            <person name="Jacobs-Sera D."/>
            <person name="Hendrix R.W."/>
            <person name="Hatfull G.F."/>
        </authorList>
    </citation>
    <scope>NUCLEOTIDE SEQUENCE</scope>
</reference>
<dbReference type="InterPro" id="IPR023201">
    <property type="entry name" value="SecY_dom_sf"/>
</dbReference>
<name>A0A1D2A986_AUXPR</name>
<proteinExistence type="inferred from homology"/>
<feature type="non-terminal residue" evidence="3">
    <location>
        <position position="489"/>
    </location>
</feature>
<accession>A0A1D2A986</accession>
<dbReference type="PRINTS" id="PR00303">
    <property type="entry name" value="SECYTRNLCASE"/>
</dbReference>
<dbReference type="Pfam" id="PF00344">
    <property type="entry name" value="SecY"/>
    <property type="match status" value="1"/>
</dbReference>
<sequence>MKSMSWNYGANSRPAVSVQRPGRLVFHSSHASWRPSLCPALQPSTLPPRQELPPGRPLHIPTAHALSASADWGSTQPGRSAQPLLSGLLKALSRVSLVLGSPEFYTRLATLLAMIVVYRLGNHIPIPGTQTLVLDGTGMAERFAALLGSDTPANIFILSVGPLMNAHLVMGALQLLTPVKQHFAMLHQQGQEHVVQSYTTTLFFISAFLQAAAQSRAFALAAAPGRPFDWRWLALSTATMMAGSAVCRLLCSTIEEKGLGDGLGVFIATGTALGYSRFLWAVAGQLRASPPPPLRLLAALGLCFATVAGVVYVQGLELRLPLAYHRARGGSALGGFAARLASMPIVQALGRARGGAGDEAGGVAVAAAERHAFFPIALCPQGTRTLLFVNFWVSMFQVPLNLLGLSTLFNSPWAYAALIFLVEAPNIGDTSPQLASYLAMVRRVVGATPSPPPALPVHLPRSTLSVERCLRTLPMPSSPAPTFHRNLNP</sequence>
<protein>
    <submittedName>
        <fullName evidence="3">Uncharacterized protein</fullName>
    </submittedName>
</protein>
<dbReference type="AlphaFoldDB" id="A0A1D2A986"/>
<dbReference type="Gene3D" id="1.10.3370.10">
    <property type="entry name" value="SecY subunit domain"/>
    <property type="match status" value="1"/>
</dbReference>
<evidence type="ECO:0000256" key="2">
    <source>
        <dbReference type="SAM" id="Phobius"/>
    </source>
</evidence>
<gene>
    <name evidence="3" type="ORF">g.67305</name>
</gene>
<evidence type="ECO:0000256" key="1">
    <source>
        <dbReference type="RuleBase" id="RU004349"/>
    </source>
</evidence>
<dbReference type="SUPFAM" id="SSF103491">
    <property type="entry name" value="Preprotein translocase SecY subunit"/>
    <property type="match status" value="1"/>
</dbReference>
<feature type="transmembrane region" description="Helical" evidence="2">
    <location>
        <begin position="194"/>
        <end position="212"/>
    </location>
</feature>
<feature type="transmembrane region" description="Helical" evidence="2">
    <location>
        <begin position="294"/>
        <end position="313"/>
    </location>
</feature>
<keyword evidence="2" id="KW-0472">Membrane</keyword>
<keyword evidence="2" id="KW-0812">Transmembrane</keyword>
<dbReference type="GO" id="GO:0015031">
    <property type="term" value="P:protein transport"/>
    <property type="evidence" value="ECO:0007669"/>
    <property type="project" value="InterPro"/>
</dbReference>
<feature type="transmembrane region" description="Helical" evidence="2">
    <location>
        <begin position="232"/>
        <end position="251"/>
    </location>
</feature>